<dbReference type="EMBL" id="JADNRY010000207">
    <property type="protein sequence ID" value="KAF9061305.1"/>
    <property type="molecule type" value="Genomic_DNA"/>
</dbReference>
<keyword evidence="1" id="KW-0472">Membrane</keyword>
<sequence>MVQFTTLESFLLIIVFNCLIDFLVRLHHTNCLPPRRIWTTFLAQVFEQRLSLAIDFLIDDTDKEMRGVSLPPNGDWVDQVYRRRNELEDSQYLFPELFEVLSLRYCQIQGVFPGMWTEYLLTLCYYRLRSPRPRPPVPPPSSALFSFARHMRDRLWQPRPNIYQ</sequence>
<protein>
    <submittedName>
        <fullName evidence="2">Uncharacterized protein</fullName>
    </submittedName>
</protein>
<comment type="caution">
    <text evidence="2">The sequence shown here is derived from an EMBL/GenBank/DDBJ whole genome shotgun (WGS) entry which is preliminary data.</text>
</comment>
<gene>
    <name evidence="2" type="ORF">BDP27DRAFT_1338354</name>
</gene>
<evidence type="ECO:0000313" key="3">
    <source>
        <dbReference type="Proteomes" id="UP000772434"/>
    </source>
</evidence>
<evidence type="ECO:0000313" key="2">
    <source>
        <dbReference type="EMBL" id="KAF9061305.1"/>
    </source>
</evidence>
<accession>A0A9P5TZ94</accession>
<dbReference type="Proteomes" id="UP000772434">
    <property type="component" value="Unassembled WGS sequence"/>
</dbReference>
<name>A0A9P5TZ94_9AGAR</name>
<dbReference type="AlphaFoldDB" id="A0A9P5TZ94"/>
<reference evidence="2" key="1">
    <citation type="submission" date="2020-11" db="EMBL/GenBank/DDBJ databases">
        <authorList>
            <consortium name="DOE Joint Genome Institute"/>
            <person name="Ahrendt S."/>
            <person name="Riley R."/>
            <person name="Andreopoulos W."/>
            <person name="Labutti K."/>
            <person name="Pangilinan J."/>
            <person name="Ruiz-Duenas F.J."/>
            <person name="Barrasa J.M."/>
            <person name="Sanchez-Garcia M."/>
            <person name="Camarero S."/>
            <person name="Miyauchi S."/>
            <person name="Serrano A."/>
            <person name="Linde D."/>
            <person name="Babiker R."/>
            <person name="Drula E."/>
            <person name="Ayuso-Fernandez I."/>
            <person name="Pacheco R."/>
            <person name="Padilla G."/>
            <person name="Ferreira P."/>
            <person name="Barriuso J."/>
            <person name="Kellner H."/>
            <person name="Castanera R."/>
            <person name="Alfaro M."/>
            <person name="Ramirez L."/>
            <person name="Pisabarro A.G."/>
            <person name="Kuo A."/>
            <person name="Tritt A."/>
            <person name="Lipzen A."/>
            <person name="He G."/>
            <person name="Yan M."/>
            <person name="Ng V."/>
            <person name="Cullen D."/>
            <person name="Martin F."/>
            <person name="Rosso M.-N."/>
            <person name="Henrissat B."/>
            <person name="Hibbett D."/>
            <person name="Martinez A.T."/>
            <person name="Grigoriev I.V."/>
        </authorList>
    </citation>
    <scope>NUCLEOTIDE SEQUENCE</scope>
    <source>
        <strain evidence="2">AH 40177</strain>
    </source>
</reference>
<proteinExistence type="predicted"/>
<keyword evidence="1" id="KW-1133">Transmembrane helix</keyword>
<keyword evidence="1" id="KW-0812">Transmembrane</keyword>
<feature type="transmembrane region" description="Helical" evidence="1">
    <location>
        <begin position="6"/>
        <end position="26"/>
    </location>
</feature>
<evidence type="ECO:0000256" key="1">
    <source>
        <dbReference type="SAM" id="Phobius"/>
    </source>
</evidence>
<keyword evidence="3" id="KW-1185">Reference proteome</keyword>
<organism evidence="2 3">
    <name type="scientific">Rhodocollybia butyracea</name>
    <dbReference type="NCBI Taxonomy" id="206335"/>
    <lineage>
        <taxon>Eukaryota</taxon>
        <taxon>Fungi</taxon>
        <taxon>Dikarya</taxon>
        <taxon>Basidiomycota</taxon>
        <taxon>Agaricomycotina</taxon>
        <taxon>Agaricomycetes</taxon>
        <taxon>Agaricomycetidae</taxon>
        <taxon>Agaricales</taxon>
        <taxon>Marasmiineae</taxon>
        <taxon>Omphalotaceae</taxon>
        <taxon>Rhodocollybia</taxon>
    </lineage>
</organism>